<keyword evidence="1" id="KW-0732">Signal</keyword>
<keyword evidence="3" id="KW-1185">Reference proteome</keyword>
<dbReference type="Proteomes" id="UP001589702">
    <property type="component" value="Unassembled WGS sequence"/>
</dbReference>
<evidence type="ECO:0000313" key="2">
    <source>
        <dbReference type="EMBL" id="MFB9818430.1"/>
    </source>
</evidence>
<evidence type="ECO:0000313" key="3">
    <source>
        <dbReference type="Proteomes" id="UP001589702"/>
    </source>
</evidence>
<proteinExistence type="predicted"/>
<organism evidence="2 3">
    <name type="scientific">Arthrobacter ramosus</name>
    <dbReference type="NCBI Taxonomy" id="1672"/>
    <lineage>
        <taxon>Bacteria</taxon>
        <taxon>Bacillati</taxon>
        <taxon>Actinomycetota</taxon>
        <taxon>Actinomycetes</taxon>
        <taxon>Micrococcales</taxon>
        <taxon>Micrococcaceae</taxon>
        <taxon>Arthrobacter</taxon>
    </lineage>
</organism>
<comment type="caution">
    <text evidence="2">The sequence shown here is derived from an EMBL/GenBank/DDBJ whole genome shotgun (WGS) entry which is preliminary data.</text>
</comment>
<sequence>MKTRKVGAIGICAAMALVTASAIPAQAAVTSVSGSLSCPAGQVVWVHVVTTYSAPVTFYSGTALRTTDRGGYDHVFNYGTRTVNWKVVSSDIQTATDYCGSNVTRPSE</sequence>
<protein>
    <submittedName>
        <fullName evidence="2">Uncharacterized protein</fullName>
    </submittedName>
</protein>
<evidence type="ECO:0000256" key="1">
    <source>
        <dbReference type="SAM" id="SignalP"/>
    </source>
</evidence>
<dbReference type="RefSeq" id="WP_234748765.1">
    <property type="nucleotide sequence ID" value="NZ_BAAAWN010000001.1"/>
</dbReference>
<dbReference type="EMBL" id="JBHMBC010000007">
    <property type="protein sequence ID" value="MFB9818430.1"/>
    <property type="molecule type" value="Genomic_DNA"/>
</dbReference>
<feature type="chain" id="PRO_5045848063" evidence="1">
    <location>
        <begin position="28"/>
        <end position="108"/>
    </location>
</feature>
<accession>A0ABV5XUL3</accession>
<reference evidence="2 3" key="1">
    <citation type="submission" date="2024-09" db="EMBL/GenBank/DDBJ databases">
        <authorList>
            <person name="Sun Q."/>
            <person name="Mori K."/>
        </authorList>
    </citation>
    <scope>NUCLEOTIDE SEQUENCE [LARGE SCALE GENOMIC DNA]</scope>
    <source>
        <strain evidence="2 3">JCM 1334</strain>
    </source>
</reference>
<feature type="signal peptide" evidence="1">
    <location>
        <begin position="1"/>
        <end position="27"/>
    </location>
</feature>
<gene>
    <name evidence="2" type="ORF">ACFFP1_02835</name>
</gene>
<name>A0ABV5XUL3_ARTRM</name>